<dbReference type="AlphaFoldDB" id="A0A139GY04"/>
<dbReference type="OrthoDB" id="5416037at2759"/>
<dbReference type="STRING" id="321146.A0A139GY04"/>
<dbReference type="Proteomes" id="UP000070133">
    <property type="component" value="Unassembled WGS sequence"/>
</dbReference>
<keyword evidence="1" id="KW-1133">Transmembrane helix</keyword>
<feature type="transmembrane region" description="Helical" evidence="1">
    <location>
        <begin position="271"/>
        <end position="289"/>
    </location>
</feature>
<evidence type="ECO:0000259" key="2">
    <source>
        <dbReference type="Pfam" id="PF20237"/>
    </source>
</evidence>
<feature type="transmembrane region" description="Helical" evidence="1">
    <location>
        <begin position="215"/>
        <end position="233"/>
    </location>
</feature>
<proteinExistence type="predicted"/>
<feature type="domain" description="DUF6594" evidence="2">
    <location>
        <begin position="59"/>
        <end position="280"/>
    </location>
</feature>
<protein>
    <recommendedName>
        <fullName evidence="2">DUF6594 domain-containing protein</fullName>
    </recommendedName>
</protein>
<dbReference type="PANTHER" id="PTHR34502">
    <property type="entry name" value="DUF6594 DOMAIN-CONTAINING PROTEIN-RELATED"/>
    <property type="match status" value="1"/>
</dbReference>
<feature type="transmembrane region" description="Helical" evidence="1">
    <location>
        <begin position="245"/>
        <end position="265"/>
    </location>
</feature>
<evidence type="ECO:0000313" key="4">
    <source>
        <dbReference type="Proteomes" id="UP000070133"/>
    </source>
</evidence>
<sequence>MSYVHGPLLKLPKYIQSLCTHTRWLVREIPYTKPSTEVQQDESTIDDREHVAAWKFVGYPGLSKWLVQSPGRLTLRRFQELQARVLLKQQNEIAIRERELKHMDDWTMDQPSHKGGCGSLRLDEGTVRDELLTEIGDLLRDYNGMIDEFSKLQEQPNATADQIGIVQHWFAEHPNVVESPEQEFVSRTDDLIAVGSPSKPSLDECLPKLRFMEPLGSIVSLLPLAMLLVPAWAMSFACDCGERMVIVTSFTVVFCLFLTSGTSLGPSHRNIATAGYFVILIMTLGLIPMSKTARFFLSSQQVSPTADVCEVFRSAVNRTIQHYHHAAIMITIVSQNS</sequence>
<dbReference type="InterPro" id="IPR046529">
    <property type="entry name" value="DUF6594"/>
</dbReference>
<keyword evidence="4" id="KW-1185">Reference proteome</keyword>
<keyword evidence="1" id="KW-0472">Membrane</keyword>
<comment type="caution">
    <text evidence="3">The sequence shown here is derived from an EMBL/GenBank/DDBJ whole genome shotgun (WGS) entry which is preliminary data.</text>
</comment>
<accession>A0A139GY04</accession>
<gene>
    <name evidence="3" type="ORF">AC578_9589</name>
</gene>
<keyword evidence="1" id="KW-0812">Transmembrane</keyword>
<name>A0A139GY04_9PEZI</name>
<evidence type="ECO:0000256" key="1">
    <source>
        <dbReference type="SAM" id="Phobius"/>
    </source>
</evidence>
<reference evidence="3 4" key="1">
    <citation type="submission" date="2015-07" db="EMBL/GenBank/DDBJ databases">
        <title>Comparative genomics of the Sigatoka disease complex on banana suggests a link between parallel evolutionary changes in Pseudocercospora fijiensis and Pseudocercospora eumusae and increased virulence on the banana host.</title>
        <authorList>
            <person name="Chang T.-C."/>
            <person name="Salvucci A."/>
            <person name="Crous P.W."/>
            <person name="Stergiopoulos I."/>
        </authorList>
    </citation>
    <scope>NUCLEOTIDE SEQUENCE [LARGE SCALE GENOMIC DNA]</scope>
    <source>
        <strain evidence="3 4">CBS 114824</strain>
    </source>
</reference>
<organism evidence="3 4">
    <name type="scientific">Pseudocercospora eumusae</name>
    <dbReference type="NCBI Taxonomy" id="321146"/>
    <lineage>
        <taxon>Eukaryota</taxon>
        <taxon>Fungi</taxon>
        <taxon>Dikarya</taxon>
        <taxon>Ascomycota</taxon>
        <taxon>Pezizomycotina</taxon>
        <taxon>Dothideomycetes</taxon>
        <taxon>Dothideomycetidae</taxon>
        <taxon>Mycosphaerellales</taxon>
        <taxon>Mycosphaerellaceae</taxon>
        <taxon>Pseudocercospora</taxon>
    </lineage>
</organism>
<dbReference type="PANTHER" id="PTHR34502:SF4">
    <property type="entry name" value="DUF6594 DOMAIN-CONTAINING PROTEIN"/>
    <property type="match status" value="1"/>
</dbReference>
<dbReference type="Pfam" id="PF20237">
    <property type="entry name" value="DUF6594"/>
    <property type="match status" value="1"/>
</dbReference>
<evidence type="ECO:0000313" key="3">
    <source>
        <dbReference type="EMBL" id="KXS95086.1"/>
    </source>
</evidence>
<dbReference type="EMBL" id="LFZN01000234">
    <property type="protein sequence ID" value="KXS95086.1"/>
    <property type="molecule type" value="Genomic_DNA"/>
</dbReference>